<dbReference type="EnsemblPlants" id="AES72799">
    <property type="protein sequence ID" value="AES72799"/>
    <property type="gene ID" value="MTR_3g095550"/>
</dbReference>
<gene>
    <name evidence="1" type="ordered locus">MTR_3g095550</name>
</gene>
<reference evidence="1 3" key="1">
    <citation type="journal article" date="2011" name="Nature">
        <title>The Medicago genome provides insight into the evolution of rhizobial symbioses.</title>
        <authorList>
            <person name="Young N.D."/>
            <person name="Debelle F."/>
            <person name="Oldroyd G.E."/>
            <person name="Geurts R."/>
            <person name="Cannon S.B."/>
            <person name="Udvardi M.K."/>
            <person name="Benedito V.A."/>
            <person name="Mayer K.F."/>
            <person name="Gouzy J."/>
            <person name="Schoof H."/>
            <person name="Van de Peer Y."/>
            <person name="Proost S."/>
            <person name="Cook D.R."/>
            <person name="Meyers B.C."/>
            <person name="Spannagl M."/>
            <person name="Cheung F."/>
            <person name="De Mita S."/>
            <person name="Krishnakumar V."/>
            <person name="Gundlach H."/>
            <person name="Zhou S."/>
            <person name="Mudge J."/>
            <person name="Bharti A.K."/>
            <person name="Murray J.D."/>
            <person name="Naoumkina M.A."/>
            <person name="Rosen B."/>
            <person name="Silverstein K.A."/>
            <person name="Tang H."/>
            <person name="Rombauts S."/>
            <person name="Zhao P.X."/>
            <person name="Zhou P."/>
            <person name="Barbe V."/>
            <person name="Bardou P."/>
            <person name="Bechner M."/>
            <person name="Bellec A."/>
            <person name="Berger A."/>
            <person name="Berges H."/>
            <person name="Bidwell S."/>
            <person name="Bisseling T."/>
            <person name="Choisne N."/>
            <person name="Couloux A."/>
            <person name="Denny R."/>
            <person name="Deshpande S."/>
            <person name="Dai X."/>
            <person name="Doyle J.J."/>
            <person name="Dudez A.M."/>
            <person name="Farmer A.D."/>
            <person name="Fouteau S."/>
            <person name="Franken C."/>
            <person name="Gibelin C."/>
            <person name="Gish J."/>
            <person name="Goldstein S."/>
            <person name="Gonzalez A.J."/>
            <person name="Green P.J."/>
            <person name="Hallab A."/>
            <person name="Hartog M."/>
            <person name="Hua A."/>
            <person name="Humphray S.J."/>
            <person name="Jeong D.H."/>
            <person name="Jing Y."/>
            <person name="Jocker A."/>
            <person name="Kenton S.M."/>
            <person name="Kim D.J."/>
            <person name="Klee K."/>
            <person name="Lai H."/>
            <person name="Lang C."/>
            <person name="Lin S."/>
            <person name="Macmil S.L."/>
            <person name="Magdelenat G."/>
            <person name="Matthews L."/>
            <person name="McCorrison J."/>
            <person name="Monaghan E.L."/>
            <person name="Mun J.H."/>
            <person name="Najar F.Z."/>
            <person name="Nicholson C."/>
            <person name="Noirot C."/>
            <person name="O'Bleness M."/>
            <person name="Paule C.R."/>
            <person name="Poulain J."/>
            <person name="Prion F."/>
            <person name="Qin B."/>
            <person name="Qu C."/>
            <person name="Retzel E.F."/>
            <person name="Riddle C."/>
            <person name="Sallet E."/>
            <person name="Samain S."/>
            <person name="Samson N."/>
            <person name="Sanders I."/>
            <person name="Saurat O."/>
            <person name="Scarpelli C."/>
            <person name="Schiex T."/>
            <person name="Segurens B."/>
            <person name="Severin A.J."/>
            <person name="Sherrier D.J."/>
            <person name="Shi R."/>
            <person name="Sims S."/>
            <person name="Singer S.R."/>
            <person name="Sinharoy S."/>
            <person name="Sterck L."/>
            <person name="Viollet A."/>
            <person name="Wang B.B."/>
            <person name="Wang K."/>
            <person name="Wang M."/>
            <person name="Wang X."/>
            <person name="Warfsmann J."/>
            <person name="Weissenbach J."/>
            <person name="White D.D."/>
            <person name="White J.D."/>
            <person name="Wiley G.B."/>
            <person name="Wincker P."/>
            <person name="Xing Y."/>
            <person name="Yang L."/>
            <person name="Yao Z."/>
            <person name="Ying F."/>
            <person name="Zhai J."/>
            <person name="Zhou L."/>
            <person name="Zuber A."/>
            <person name="Denarie J."/>
            <person name="Dixon R.A."/>
            <person name="May G.D."/>
            <person name="Schwartz D.C."/>
            <person name="Rogers J."/>
            <person name="Quetier F."/>
            <person name="Town C.D."/>
            <person name="Roe B.A."/>
        </authorList>
    </citation>
    <scope>NUCLEOTIDE SEQUENCE [LARGE SCALE GENOMIC DNA]</scope>
    <source>
        <strain evidence="1">A17</strain>
        <strain evidence="2 3">cv. Jemalong A17</strain>
    </source>
</reference>
<protein>
    <submittedName>
        <fullName evidence="1 2">Uncharacterized protein</fullName>
    </submittedName>
</protein>
<evidence type="ECO:0000313" key="1">
    <source>
        <dbReference type="EMBL" id="AES72799.1"/>
    </source>
</evidence>
<reference evidence="2" key="3">
    <citation type="submission" date="2015-04" db="UniProtKB">
        <authorList>
            <consortium name="EnsemblPlants"/>
        </authorList>
    </citation>
    <scope>IDENTIFICATION</scope>
    <source>
        <strain evidence="2">cv. Jemalong A17</strain>
    </source>
</reference>
<reference evidence="1 3" key="2">
    <citation type="journal article" date="2014" name="BMC Genomics">
        <title>An improved genome release (version Mt4.0) for the model legume Medicago truncatula.</title>
        <authorList>
            <person name="Tang H."/>
            <person name="Krishnakumar V."/>
            <person name="Bidwell S."/>
            <person name="Rosen B."/>
            <person name="Chan A."/>
            <person name="Zhou S."/>
            <person name="Gentzbittel L."/>
            <person name="Childs K.L."/>
            <person name="Yandell M."/>
            <person name="Gundlach H."/>
            <person name="Mayer K.F."/>
            <person name="Schwartz D.C."/>
            <person name="Town C.D."/>
        </authorList>
    </citation>
    <scope>GENOME REANNOTATION</scope>
    <source>
        <strain evidence="2 3">cv. Jemalong A17</strain>
    </source>
</reference>
<proteinExistence type="predicted"/>
<evidence type="ECO:0000313" key="2">
    <source>
        <dbReference type="EnsemblPlants" id="AES72799"/>
    </source>
</evidence>
<dbReference type="EMBL" id="CM001219">
    <property type="protein sequence ID" value="AES72799.1"/>
    <property type="molecule type" value="Genomic_DNA"/>
</dbReference>
<name>G7JAX7_MEDTR</name>
<dbReference type="AlphaFoldDB" id="G7JAX7"/>
<sequence length="76" mass="8510">MILFSCLECREIGKRDLKTIGPTTFDLLSKVGKKGERKVSSLCYSYFALPFKCYKVLKAFNTNPMAPLVEAAGMHC</sequence>
<accession>G7JAX7</accession>
<keyword evidence="3" id="KW-1185">Reference proteome</keyword>
<organism evidence="1 3">
    <name type="scientific">Medicago truncatula</name>
    <name type="common">Barrel medic</name>
    <name type="synonym">Medicago tribuloides</name>
    <dbReference type="NCBI Taxonomy" id="3880"/>
    <lineage>
        <taxon>Eukaryota</taxon>
        <taxon>Viridiplantae</taxon>
        <taxon>Streptophyta</taxon>
        <taxon>Embryophyta</taxon>
        <taxon>Tracheophyta</taxon>
        <taxon>Spermatophyta</taxon>
        <taxon>Magnoliopsida</taxon>
        <taxon>eudicotyledons</taxon>
        <taxon>Gunneridae</taxon>
        <taxon>Pentapetalae</taxon>
        <taxon>rosids</taxon>
        <taxon>fabids</taxon>
        <taxon>Fabales</taxon>
        <taxon>Fabaceae</taxon>
        <taxon>Papilionoideae</taxon>
        <taxon>50 kb inversion clade</taxon>
        <taxon>NPAAA clade</taxon>
        <taxon>Hologalegina</taxon>
        <taxon>IRL clade</taxon>
        <taxon>Trifolieae</taxon>
        <taxon>Medicago</taxon>
    </lineage>
</organism>
<evidence type="ECO:0000313" key="3">
    <source>
        <dbReference type="Proteomes" id="UP000002051"/>
    </source>
</evidence>
<dbReference type="HOGENOM" id="CLU_2658200_0_0_1"/>
<dbReference type="PaxDb" id="3880-AES72799"/>
<dbReference type="Proteomes" id="UP000002051">
    <property type="component" value="Chromosome 3"/>
</dbReference>